<sequence length="81" mass="8558">MTLSGCTSGLPSPAPAIIYVGCPMVNPCQIPASQPTTSGDLSADIRQLEHALAACAIQVDMIKQCQERHHDKAPTTARRAD</sequence>
<accession>A0AAJ1Y9K0</accession>
<dbReference type="Proteomes" id="UP001224622">
    <property type="component" value="Unassembled WGS sequence"/>
</dbReference>
<gene>
    <name evidence="1" type="primary">lysC</name>
    <name evidence="1" type="ORF">RDT67_07515</name>
</gene>
<proteinExistence type="predicted"/>
<evidence type="ECO:0000313" key="2">
    <source>
        <dbReference type="Proteomes" id="UP001224622"/>
    </source>
</evidence>
<dbReference type="EMBL" id="JAVIGA010000005">
    <property type="protein sequence ID" value="MDQ9126273.1"/>
    <property type="molecule type" value="Genomic_DNA"/>
</dbReference>
<organism evidence="1 2">
    <name type="scientific">Serratia fonticola</name>
    <dbReference type="NCBI Taxonomy" id="47917"/>
    <lineage>
        <taxon>Bacteria</taxon>
        <taxon>Pseudomonadati</taxon>
        <taxon>Pseudomonadota</taxon>
        <taxon>Gammaproteobacteria</taxon>
        <taxon>Enterobacterales</taxon>
        <taxon>Yersiniaceae</taxon>
        <taxon>Serratia</taxon>
    </lineage>
</organism>
<comment type="caution">
    <text evidence="1">The sequence shown here is derived from an EMBL/GenBank/DDBJ whole genome shotgun (WGS) entry which is preliminary data.</text>
</comment>
<evidence type="ECO:0000313" key="1">
    <source>
        <dbReference type="EMBL" id="MDQ9126273.1"/>
    </source>
</evidence>
<name>A0AAJ1Y9K0_SERFO</name>
<dbReference type="RefSeq" id="WP_309047043.1">
    <property type="nucleotide sequence ID" value="NZ_JAVIGA010000005.1"/>
</dbReference>
<protein>
    <submittedName>
        <fullName evidence="1">Rz1-like lysis system protein LysC</fullName>
    </submittedName>
</protein>
<reference evidence="1" key="1">
    <citation type="submission" date="2023-08" db="EMBL/GenBank/DDBJ databases">
        <title>The Comparative Genomic Analysis of Yersiniaceae from Polar Regions.</title>
        <authorList>
            <person name="Goncharov A."/>
            <person name="Aslanov B."/>
            <person name="Kolodzhieva V."/>
            <person name="Azarov D."/>
            <person name="Mochov A."/>
            <person name="Lebedeva E."/>
        </authorList>
    </citation>
    <scope>NUCLEOTIDE SEQUENCE</scope>
    <source>
        <strain evidence="1">Vf</strain>
    </source>
</reference>
<dbReference type="InterPro" id="IPR058979">
    <property type="entry name" value="LysC-like"/>
</dbReference>
<dbReference type="AlphaFoldDB" id="A0AAJ1Y9K0"/>
<dbReference type="InterPro" id="IPR047737">
    <property type="entry name" value="LysC"/>
</dbReference>
<dbReference type="NCBIfam" id="NF038368">
    <property type="entry name" value="P2_Rz1"/>
    <property type="match status" value="1"/>
</dbReference>
<dbReference type="Pfam" id="PF23793">
    <property type="entry name" value="LysC"/>
    <property type="match status" value="1"/>
</dbReference>